<gene>
    <name evidence="3" type="ORF">ETD86_34815</name>
</gene>
<accession>A0A5S4F6E6</accession>
<evidence type="ECO:0000259" key="2">
    <source>
        <dbReference type="Pfam" id="PF05065"/>
    </source>
</evidence>
<evidence type="ECO:0000313" key="4">
    <source>
        <dbReference type="Proteomes" id="UP000309128"/>
    </source>
</evidence>
<comment type="caution">
    <text evidence="3">The sequence shown here is derived from an EMBL/GenBank/DDBJ whole genome shotgun (WGS) entry which is preliminary data.</text>
</comment>
<dbReference type="OrthoDB" id="9806592at2"/>
<evidence type="ECO:0000256" key="1">
    <source>
        <dbReference type="ARBA" id="ARBA00004328"/>
    </source>
</evidence>
<evidence type="ECO:0000313" key="3">
    <source>
        <dbReference type="EMBL" id="TMR11743.1"/>
    </source>
</evidence>
<reference evidence="3 4" key="1">
    <citation type="submission" date="2019-05" db="EMBL/GenBank/DDBJ databases">
        <title>Draft genome sequence of Nonomuraea turkmeniaca DSM 43926.</title>
        <authorList>
            <person name="Saricaoglu S."/>
            <person name="Isik K."/>
        </authorList>
    </citation>
    <scope>NUCLEOTIDE SEQUENCE [LARGE SCALE GENOMIC DNA]</scope>
    <source>
        <strain evidence="3 4">DSM 43926</strain>
    </source>
</reference>
<dbReference type="Pfam" id="PF05065">
    <property type="entry name" value="Phage_capsid"/>
    <property type="match status" value="1"/>
</dbReference>
<protein>
    <submittedName>
        <fullName evidence="3">Phage major capsid protein</fullName>
    </submittedName>
</protein>
<dbReference type="NCBIfam" id="TIGR01554">
    <property type="entry name" value="major_cap_HK97"/>
    <property type="match status" value="1"/>
</dbReference>
<dbReference type="AlphaFoldDB" id="A0A5S4F6E6"/>
<proteinExistence type="predicted"/>
<keyword evidence="4" id="KW-1185">Reference proteome</keyword>
<sequence>MSDRLKRLIDERAQTWQRMLDIRAAAEGENRDLTGEERTNWDAAEARLNQLAGDIEREENFAKLDKIDRSQIVVAGSGGEVEEREATDPEKRYQDAFDAYLRHGMSGLRDEQRNMLMSRQSEIRAQSAGTNSAGGYTVPPGFLVRITETMKAFGGIMNIAEVITTDTGQPLQWPTFDGTSQVGQILAENTAETALDMTFGTKTLGAFTYSSRFVQVSLQLLQDTAFDLDSWVPRQLGIRIGRAVSTHLATGTGTGQPEGLFTNATAGKTGTTGQTTSVIYDDLVDLIHSVDPAYRAGARFVMNDSSLKVIRKLKDADNRPLWEPSLQIGVPDTLLGYPITVDQGVAVMAANAKSIGFGDVSQAYIVRQVTGGQVLRLAERFADALQVGFLGFLRLDAKPNDSAAFRVYANSAT</sequence>
<dbReference type="InterPro" id="IPR054612">
    <property type="entry name" value="Phage_capsid-like_C"/>
</dbReference>
<name>A0A5S4F6E6_9ACTN</name>
<comment type="subcellular location">
    <subcellularLocation>
        <location evidence="1">Virion</location>
    </subcellularLocation>
</comment>
<organism evidence="3 4">
    <name type="scientific">Nonomuraea turkmeniaca</name>
    <dbReference type="NCBI Taxonomy" id="103838"/>
    <lineage>
        <taxon>Bacteria</taxon>
        <taxon>Bacillati</taxon>
        <taxon>Actinomycetota</taxon>
        <taxon>Actinomycetes</taxon>
        <taxon>Streptosporangiales</taxon>
        <taxon>Streptosporangiaceae</taxon>
        <taxon>Nonomuraea</taxon>
    </lineage>
</organism>
<dbReference type="InterPro" id="IPR024455">
    <property type="entry name" value="Phage_capsid"/>
</dbReference>
<dbReference type="SUPFAM" id="SSF56563">
    <property type="entry name" value="Major capsid protein gp5"/>
    <property type="match status" value="1"/>
</dbReference>
<dbReference type="Gene3D" id="3.30.2400.10">
    <property type="entry name" value="Major capsid protein gp5"/>
    <property type="match status" value="1"/>
</dbReference>
<feature type="domain" description="Phage capsid-like C-terminal" evidence="2">
    <location>
        <begin position="134"/>
        <end position="408"/>
    </location>
</feature>
<dbReference type="Proteomes" id="UP000309128">
    <property type="component" value="Unassembled WGS sequence"/>
</dbReference>
<dbReference type="EMBL" id="VCKY01000149">
    <property type="protein sequence ID" value="TMR11743.1"/>
    <property type="molecule type" value="Genomic_DNA"/>
</dbReference>
<dbReference type="RefSeq" id="WP_138670893.1">
    <property type="nucleotide sequence ID" value="NZ_VCKY01000149.1"/>
</dbReference>
<dbReference type="Gene3D" id="3.30.2320.10">
    <property type="entry name" value="hypothetical protein PF0899 domain"/>
    <property type="match status" value="1"/>
</dbReference>